<dbReference type="Gene3D" id="1.20.1050.10">
    <property type="match status" value="1"/>
</dbReference>
<name>A0A3A8EFK6_9GAMM</name>
<dbReference type="InterPro" id="IPR036249">
    <property type="entry name" value="Thioredoxin-like_sf"/>
</dbReference>
<accession>A0A3A8EFK6</accession>
<proteinExistence type="predicted"/>
<dbReference type="PROSITE" id="PS50404">
    <property type="entry name" value="GST_NTER"/>
    <property type="match status" value="1"/>
</dbReference>
<evidence type="ECO:0000313" key="3">
    <source>
        <dbReference type="Proteomes" id="UP000282388"/>
    </source>
</evidence>
<protein>
    <submittedName>
        <fullName evidence="2">Glutathione S-transferase family protein</fullName>
    </submittedName>
</protein>
<organism evidence="2 3">
    <name type="scientific">Acinetobacter tianfuensis</name>
    <dbReference type="NCBI Taxonomy" id="2419603"/>
    <lineage>
        <taxon>Bacteria</taxon>
        <taxon>Pseudomonadati</taxon>
        <taxon>Pseudomonadota</taxon>
        <taxon>Gammaproteobacteria</taxon>
        <taxon>Moraxellales</taxon>
        <taxon>Moraxellaceae</taxon>
        <taxon>Acinetobacter</taxon>
    </lineage>
</organism>
<dbReference type="RefSeq" id="WP_120403530.1">
    <property type="nucleotide sequence ID" value="NZ_RAXV01000037.1"/>
</dbReference>
<dbReference type="GO" id="GO:0004364">
    <property type="term" value="F:glutathione transferase activity"/>
    <property type="evidence" value="ECO:0007669"/>
    <property type="project" value="TreeGrafter"/>
</dbReference>
<feature type="domain" description="GST N-terminal" evidence="1">
    <location>
        <begin position="1"/>
        <end position="84"/>
    </location>
</feature>
<dbReference type="GO" id="GO:0006559">
    <property type="term" value="P:L-phenylalanine catabolic process"/>
    <property type="evidence" value="ECO:0007669"/>
    <property type="project" value="TreeGrafter"/>
</dbReference>
<dbReference type="CDD" id="cd03043">
    <property type="entry name" value="GST_N_1"/>
    <property type="match status" value="1"/>
</dbReference>
<dbReference type="Proteomes" id="UP000282388">
    <property type="component" value="Unassembled WGS sequence"/>
</dbReference>
<dbReference type="EMBL" id="RAXV01000037">
    <property type="protein sequence ID" value="RKG29600.1"/>
    <property type="molecule type" value="Genomic_DNA"/>
</dbReference>
<dbReference type="SFLD" id="SFLDS00019">
    <property type="entry name" value="Glutathione_Transferase_(cytos"/>
    <property type="match status" value="1"/>
</dbReference>
<dbReference type="GO" id="GO:0016034">
    <property type="term" value="F:maleylacetoacetate isomerase activity"/>
    <property type="evidence" value="ECO:0007669"/>
    <property type="project" value="TreeGrafter"/>
</dbReference>
<dbReference type="Gene3D" id="3.40.30.10">
    <property type="entry name" value="Glutaredoxin"/>
    <property type="match status" value="1"/>
</dbReference>
<dbReference type="SFLD" id="SFLDG00358">
    <property type="entry name" value="Main_(cytGST)"/>
    <property type="match status" value="1"/>
</dbReference>
<reference evidence="2 3" key="1">
    <citation type="submission" date="2018-09" db="EMBL/GenBank/DDBJ databases">
        <title>The draft genome of Acinetobacter spp. strains.</title>
        <authorList>
            <person name="Qin J."/>
            <person name="Feng Y."/>
            <person name="Zong Z."/>
        </authorList>
    </citation>
    <scope>NUCLEOTIDE SEQUENCE [LARGE SCALE GENOMIC DNA]</scope>
    <source>
        <strain evidence="2 3">WCHAc060012</strain>
    </source>
</reference>
<dbReference type="Pfam" id="PF13409">
    <property type="entry name" value="GST_N_2"/>
    <property type="match status" value="1"/>
</dbReference>
<dbReference type="PANTHER" id="PTHR42673">
    <property type="entry name" value="MALEYLACETOACETATE ISOMERASE"/>
    <property type="match status" value="1"/>
</dbReference>
<evidence type="ECO:0000259" key="1">
    <source>
        <dbReference type="PROSITE" id="PS50404"/>
    </source>
</evidence>
<dbReference type="InterPro" id="IPR004045">
    <property type="entry name" value="Glutathione_S-Trfase_N"/>
</dbReference>
<keyword evidence="3" id="KW-1185">Reference proteome</keyword>
<sequence>MRLYIGNKNLSSWSMRAWLVCTAFDLPFEEIVVPFSQAPDCSFQQTMQRIHPNGKVPALQDGDVLVWDSLAICEYLAERFPEKALYPKDAQQRVRARCISAEMHSSFMQLRQLCGMNIKADLREAGAGLWAEHEGLRKEMQRIEQIWAGRPQSDGFLCGNFSIADAFYAPVIMRIQSYGLPLSQDAQRYMQTMLTHSSVQAWVLGAQAEI</sequence>
<dbReference type="AlphaFoldDB" id="A0A3A8EFK6"/>
<evidence type="ECO:0000313" key="2">
    <source>
        <dbReference type="EMBL" id="RKG29600.1"/>
    </source>
</evidence>
<dbReference type="PANTHER" id="PTHR42673:SF4">
    <property type="entry name" value="MALEYLACETOACETATE ISOMERASE"/>
    <property type="match status" value="1"/>
</dbReference>
<dbReference type="InterPro" id="IPR036282">
    <property type="entry name" value="Glutathione-S-Trfase_C_sf"/>
</dbReference>
<dbReference type="OrthoDB" id="9799538at2"/>
<comment type="caution">
    <text evidence="2">The sequence shown here is derived from an EMBL/GenBank/DDBJ whole genome shotgun (WGS) entry which is preliminary data.</text>
</comment>
<dbReference type="GO" id="GO:0006749">
    <property type="term" value="P:glutathione metabolic process"/>
    <property type="evidence" value="ECO:0007669"/>
    <property type="project" value="TreeGrafter"/>
</dbReference>
<dbReference type="SUPFAM" id="SSF47616">
    <property type="entry name" value="GST C-terminal domain-like"/>
    <property type="match status" value="1"/>
</dbReference>
<gene>
    <name evidence="2" type="ORF">D7V32_14365</name>
</gene>
<keyword evidence="2" id="KW-0808">Transferase</keyword>
<dbReference type="CDD" id="cd03194">
    <property type="entry name" value="GST_C_3"/>
    <property type="match status" value="1"/>
</dbReference>
<dbReference type="InterPro" id="IPR040079">
    <property type="entry name" value="Glutathione_S-Trfase"/>
</dbReference>
<dbReference type="SUPFAM" id="SSF52833">
    <property type="entry name" value="Thioredoxin-like"/>
    <property type="match status" value="1"/>
</dbReference>